<reference evidence="2" key="1">
    <citation type="journal article" date="2019" name="Int. J. Syst. Evol. Microbiol.">
        <title>The Global Catalogue of Microorganisms (GCM) 10K type strain sequencing project: providing services to taxonomists for standard genome sequencing and annotation.</title>
        <authorList>
            <consortium name="The Broad Institute Genomics Platform"/>
            <consortium name="The Broad Institute Genome Sequencing Center for Infectious Disease"/>
            <person name="Wu L."/>
            <person name="Ma J."/>
        </authorList>
    </citation>
    <scope>NUCLEOTIDE SEQUENCE [LARGE SCALE GENOMIC DNA]</scope>
    <source>
        <strain evidence="2">CCUG 60525</strain>
    </source>
</reference>
<sequence>MEIFGKPEIKIINAALTQFEKQLKTISKDSPDAYALTIFVNACGDTNKFQSNRFSALMQFPQARAAANELVCLLDESELAFKHAISSASSIMVKHRVVHSDLCFG</sequence>
<protein>
    <submittedName>
        <fullName evidence="1">Uncharacterized protein</fullName>
    </submittedName>
</protein>
<name>A0ABW3KDT6_9GAMM</name>
<organism evidence="1 2">
    <name type="scientific">Oceanisphaera ostreae</name>
    <dbReference type="NCBI Taxonomy" id="914151"/>
    <lineage>
        <taxon>Bacteria</taxon>
        <taxon>Pseudomonadati</taxon>
        <taxon>Pseudomonadota</taxon>
        <taxon>Gammaproteobacteria</taxon>
        <taxon>Aeromonadales</taxon>
        <taxon>Aeromonadaceae</taxon>
        <taxon>Oceanisphaera</taxon>
    </lineage>
</organism>
<keyword evidence="2" id="KW-1185">Reference proteome</keyword>
<gene>
    <name evidence="1" type="ORF">ACFQ1C_01115</name>
</gene>
<accession>A0ABW3KDT6</accession>
<proteinExistence type="predicted"/>
<dbReference type="EMBL" id="JBHTJS010000002">
    <property type="protein sequence ID" value="MFD1006769.1"/>
    <property type="molecule type" value="Genomic_DNA"/>
</dbReference>
<dbReference type="RefSeq" id="WP_379556692.1">
    <property type="nucleotide sequence ID" value="NZ_JBHTJS010000002.1"/>
</dbReference>
<evidence type="ECO:0000313" key="2">
    <source>
        <dbReference type="Proteomes" id="UP001597048"/>
    </source>
</evidence>
<dbReference type="Proteomes" id="UP001597048">
    <property type="component" value="Unassembled WGS sequence"/>
</dbReference>
<evidence type="ECO:0000313" key="1">
    <source>
        <dbReference type="EMBL" id="MFD1006769.1"/>
    </source>
</evidence>
<comment type="caution">
    <text evidence="1">The sequence shown here is derived from an EMBL/GenBank/DDBJ whole genome shotgun (WGS) entry which is preliminary data.</text>
</comment>